<reference evidence="3" key="1">
    <citation type="submission" date="2018-02" db="EMBL/GenBank/DDBJ databases">
        <authorList>
            <person name="Clavel T."/>
            <person name="Strowig T."/>
        </authorList>
    </citation>
    <scope>NUCLEOTIDE SEQUENCE [LARGE SCALE GENOMIC DNA]</scope>
    <source>
        <strain evidence="3">DSM 100764</strain>
    </source>
</reference>
<proteinExistence type="predicted"/>
<evidence type="ECO:0000256" key="1">
    <source>
        <dbReference type="SAM" id="MobiDB-lite"/>
    </source>
</evidence>
<comment type="caution">
    <text evidence="2">The sequence shown here is derived from an EMBL/GenBank/DDBJ whole genome shotgun (WGS) entry which is preliminary data.</text>
</comment>
<protein>
    <submittedName>
        <fullName evidence="2">Uncharacterized protein</fullName>
    </submittedName>
</protein>
<name>A0A2V1IUI1_9BACT</name>
<accession>A0A2V1IUI1</accession>
<dbReference type="Proteomes" id="UP000244925">
    <property type="component" value="Unassembled WGS sequence"/>
</dbReference>
<sequence>MIIVALVAVSAGGCGTIRTHWGMEHDYRYDFDDDGHHHKKHKKHHKKYKKYYKRHHHHDDDDD</sequence>
<organism evidence="2 3">
    <name type="scientific">Paramuribaculum intestinale</name>
    <dbReference type="NCBI Taxonomy" id="2094151"/>
    <lineage>
        <taxon>Bacteria</taxon>
        <taxon>Pseudomonadati</taxon>
        <taxon>Bacteroidota</taxon>
        <taxon>Bacteroidia</taxon>
        <taxon>Bacteroidales</taxon>
        <taxon>Muribaculaceae</taxon>
        <taxon>Paramuribaculum</taxon>
    </lineage>
</organism>
<feature type="region of interest" description="Disordered" evidence="1">
    <location>
        <begin position="35"/>
        <end position="63"/>
    </location>
</feature>
<evidence type="ECO:0000313" key="2">
    <source>
        <dbReference type="EMBL" id="PWB07482.1"/>
    </source>
</evidence>
<evidence type="ECO:0000313" key="3">
    <source>
        <dbReference type="Proteomes" id="UP000244925"/>
    </source>
</evidence>
<dbReference type="RefSeq" id="WP_107036061.1">
    <property type="nucleotide sequence ID" value="NZ_CARIWV010000018.1"/>
</dbReference>
<dbReference type="AlphaFoldDB" id="A0A2V1IUI1"/>
<feature type="compositionally biased region" description="Basic residues" evidence="1">
    <location>
        <begin position="37"/>
        <end position="57"/>
    </location>
</feature>
<gene>
    <name evidence="2" type="ORF">C5O25_07165</name>
</gene>
<dbReference type="EMBL" id="PUBV01000012">
    <property type="protein sequence ID" value="PWB07482.1"/>
    <property type="molecule type" value="Genomic_DNA"/>
</dbReference>
<keyword evidence="3" id="KW-1185">Reference proteome</keyword>